<keyword evidence="4" id="KW-1185">Reference proteome</keyword>
<dbReference type="InterPro" id="IPR036086">
    <property type="entry name" value="ParB/Sulfiredoxin_sf"/>
</dbReference>
<dbReference type="SMART" id="SM00470">
    <property type="entry name" value="ParB"/>
    <property type="match status" value="1"/>
</dbReference>
<proteinExistence type="predicted"/>
<dbReference type="PANTHER" id="PTHR33375">
    <property type="entry name" value="CHROMOSOME-PARTITIONING PROTEIN PARB-RELATED"/>
    <property type="match status" value="1"/>
</dbReference>
<evidence type="ECO:0000256" key="1">
    <source>
        <dbReference type="SAM" id="MobiDB-lite"/>
    </source>
</evidence>
<evidence type="ECO:0000313" key="3">
    <source>
        <dbReference type="EMBL" id="QTR51544.1"/>
    </source>
</evidence>
<dbReference type="InterPro" id="IPR003115">
    <property type="entry name" value="ParB_N"/>
</dbReference>
<dbReference type="SUPFAM" id="SSF110849">
    <property type="entry name" value="ParB/Sulfiredoxin"/>
    <property type="match status" value="1"/>
</dbReference>
<feature type="domain" description="ParB-like N-terminal" evidence="2">
    <location>
        <begin position="34"/>
        <end position="135"/>
    </location>
</feature>
<dbReference type="InterPro" id="IPR050336">
    <property type="entry name" value="Chromosome_partition/occlusion"/>
</dbReference>
<dbReference type="Proteomes" id="UP000672027">
    <property type="component" value="Chromosome"/>
</dbReference>
<dbReference type="RefSeq" id="WP_210230060.1">
    <property type="nucleotide sequence ID" value="NZ_CP072800.1"/>
</dbReference>
<dbReference type="EMBL" id="CP072800">
    <property type="protein sequence ID" value="QTR51544.1"/>
    <property type="molecule type" value="Genomic_DNA"/>
</dbReference>
<accession>A0ABX7X8I9</accession>
<name>A0ABX7X8I9_9GAMM</name>
<dbReference type="NCBIfam" id="TIGR03764">
    <property type="entry name" value="ICE_PFGI_1_parB"/>
    <property type="match status" value="1"/>
</dbReference>
<gene>
    <name evidence="3" type="ORF">J8380_08400</name>
</gene>
<reference evidence="3 4" key="1">
    <citation type="submission" date="2021-04" db="EMBL/GenBank/DDBJ databases">
        <title>Genomics, taxonomy and metabolism of representatives of sulfur bacteria of the genus Thiothrix: Thiothrix fructosivorans QT, Thiothrix unzii A1T and three new species, Thiothrix subterranea sp. nov., Thiothrix litoralis sp. nov. and 'Candidatus Thiothrix anitrata' sp. nov.</title>
        <authorList>
            <person name="Ravin N.V."/>
            <person name="Smolyakov D."/>
            <person name="Rudenko T.S."/>
            <person name="Mardanov A.V."/>
            <person name="Beletsky A.V."/>
            <person name="Markov N.D."/>
            <person name="Fomenkov A.I."/>
            <person name="Roberts R.J."/>
            <person name="Karnachuk O.V."/>
            <person name="Novikov A."/>
            <person name="Grabovich M.Y."/>
        </authorList>
    </citation>
    <scope>NUCLEOTIDE SEQUENCE [LARGE SCALE GENOMIC DNA]</scope>
    <source>
        <strain evidence="3 4">A52</strain>
    </source>
</reference>
<feature type="region of interest" description="Disordered" evidence="1">
    <location>
        <begin position="1"/>
        <end position="27"/>
    </location>
</feature>
<sequence>MSSTKPQRRGLFVDHFGTSDDVPDSSDPIGITSVEVDVDRISFFDKNPRRSPNERYEEIKESIRASGLDHPLPVSRRPTDPPGHYFIYKGGNTRLRALKELWAETKNPDFFNIRCEFHPYKSETDALISHFRENDLRDDMTFIDRALSMQELKTMLEADLGESLSQRKLESVLKQRGLSSANQGTISQLEYAANLYADMPNALKSGIGEPQIRKLRKLEKAARQVWQFHCNPEGSEQQFRTAVFLPALASSDSSSWTYDAAESKVKDKLLAVLPIGVNLGAVKSDFKKAMDGKELAVEPPPEPIPVHREPATVTPLTATRILSQSAETQPLVGSSESGQLEPAYDPLDQYDLLGGGLDSDGVPHYASWQPSDDIRIENTGGDVREVIVEGSGRWLAKLKRLRQRNYEIALNLAAASPVPESSRSVIELDRGYGFFLTDAFGVEYMPELLAVVIGGEECHADKRRSANAQYMIAANVWWFLAGMCGLLPDRDEHWIGAPDEIKRTFISDGSYIGNEEYFPQIHPIITGTEYLRTFWLTLPPAYLDSVFEMIRNTVAIIELVQAHRAETNDATPWEIVTNEHY</sequence>
<dbReference type="InterPro" id="IPR022304">
    <property type="entry name" value="ICE_PFGI_1_ParB"/>
</dbReference>
<organism evidence="3 4">
    <name type="scientific">Candidatus Thiothrix anitrata</name>
    <dbReference type="NCBI Taxonomy" id="2823902"/>
    <lineage>
        <taxon>Bacteria</taxon>
        <taxon>Pseudomonadati</taxon>
        <taxon>Pseudomonadota</taxon>
        <taxon>Gammaproteobacteria</taxon>
        <taxon>Thiotrichales</taxon>
        <taxon>Thiotrichaceae</taxon>
        <taxon>Thiothrix</taxon>
    </lineage>
</organism>
<protein>
    <submittedName>
        <fullName evidence="3">ParB N-terminal domain-containing protein</fullName>
    </submittedName>
</protein>
<evidence type="ECO:0000259" key="2">
    <source>
        <dbReference type="SMART" id="SM00470"/>
    </source>
</evidence>
<dbReference type="PANTHER" id="PTHR33375:SF1">
    <property type="entry name" value="CHROMOSOME-PARTITIONING PROTEIN PARB-RELATED"/>
    <property type="match status" value="1"/>
</dbReference>
<evidence type="ECO:0000313" key="4">
    <source>
        <dbReference type="Proteomes" id="UP000672027"/>
    </source>
</evidence>